<dbReference type="Gene3D" id="2.130.10.10">
    <property type="entry name" value="YVTN repeat-like/Quinoprotein amine dehydrogenase"/>
    <property type="match status" value="1"/>
</dbReference>
<evidence type="ECO:0000256" key="5">
    <source>
        <dbReference type="ARBA" id="ARBA00022927"/>
    </source>
</evidence>
<proteinExistence type="inferred from homology"/>
<evidence type="ECO:0000259" key="11">
    <source>
        <dbReference type="Pfam" id="PF08801"/>
    </source>
</evidence>
<dbReference type="PANTHER" id="PTHR13405:SF11">
    <property type="entry name" value="NUCLEAR PORE COMPLEX PROTEIN NUP133"/>
    <property type="match status" value="1"/>
</dbReference>
<accession>A0A9P6TDA1</accession>
<dbReference type="InterPro" id="IPR007187">
    <property type="entry name" value="Nucleoporin_Nup133/Nup155_C"/>
</dbReference>
<protein>
    <submittedName>
        <fullName evidence="12">Uncharacterized protein</fullName>
    </submittedName>
</protein>
<feature type="compositionally biased region" description="Polar residues" evidence="9">
    <location>
        <begin position="20"/>
        <end position="30"/>
    </location>
</feature>
<dbReference type="PANTHER" id="PTHR13405">
    <property type="entry name" value="NUCLEAR PORE COMPLEX PROTEIN NUP133"/>
    <property type="match status" value="1"/>
</dbReference>
<dbReference type="GO" id="GO:0006606">
    <property type="term" value="P:protein import into nucleus"/>
    <property type="evidence" value="ECO:0007669"/>
    <property type="project" value="TreeGrafter"/>
</dbReference>
<dbReference type="Pfam" id="PF03177">
    <property type="entry name" value="Nucleoporin_C"/>
    <property type="match status" value="1"/>
</dbReference>
<evidence type="ECO:0000256" key="3">
    <source>
        <dbReference type="ARBA" id="ARBA00022448"/>
    </source>
</evidence>
<dbReference type="Proteomes" id="UP000886653">
    <property type="component" value="Unassembled WGS sequence"/>
</dbReference>
<feature type="domain" description="Nucleoporin Nup133/Nup155-like C-terminal" evidence="10">
    <location>
        <begin position="675"/>
        <end position="1301"/>
    </location>
</feature>
<keyword evidence="8" id="KW-0175">Coiled coil</keyword>
<feature type="compositionally biased region" description="Polar residues" evidence="9">
    <location>
        <begin position="1"/>
        <end position="13"/>
    </location>
</feature>
<dbReference type="GO" id="GO:0017056">
    <property type="term" value="F:structural constituent of nuclear pore"/>
    <property type="evidence" value="ECO:0007669"/>
    <property type="project" value="InterPro"/>
</dbReference>
<keyword evidence="4" id="KW-0509">mRNA transport</keyword>
<feature type="region of interest" description="Disordered" evidence="9">
    <location>
        <begin position="1"/>
        <end position="33"/>
    </location>
</feature>
<evidence type="ECO:0000256" key="2">
    <source>
        <dbReference type="ARBA" id="ARBA00005569"/>
    </source>
</evidence>
<feature type="coiled-coil region" evidence="8">
    <location>
        <begin position="1271"/>
        <end position="1298"/>
    </location>
</feature>
<dbReference type="Pfam" id="PF08801">
    <property type="entry name" value="Nucleoporin_N"/>
    <property type="match status" value="1"/>
</dbReference>
<dbReference type="InterPro" id="IPR015943">
    <property type="entry name" value="WD40/YVTN_repeat-like_dom_sf"/>
</dbReference>
<dbReference type="InterPro" id="IPR014908">
    <property type="entry name" value="Nucleoporin_Nup133/Nup155_N"/>
</dbReference>
<dbReference type="GO" id="GO:0000972">
    <property type="term" value="P:transcription-dependent tethering of RNA polymerase II gene DNA at nuclear periphery"/>
    <property type="evidence" value="ECO:0007669"/>
    <property type="project" value="TreeGrafter"/>
</dbReference>
<name>A0A9P6TDA1_9BASI</name>
<gene>
    <name evidence="12" type="ORF">CROQUDRAFT_671107</name>
</gene>
<evidence type="ECO:0000313" key="12">
    <source>
        <dbReference type="EMBL" id="KAG0146483.1"/>
    </source>
</evidence>
<evidence type="ECO:0000256" key="6">
    <source>
        <dbReference type="ARBA" id="ARBA00023010"/>
    </source>
</evidence>
<dbReference type="EMBL" id="MU167260">
    <property type="protein sequence ID" value="KAG0146483.1"/>
    <property type="molecule type" value="Genomic_DNA"/>
</dbReference>
<keyword evidence="6" id="KW-0811">Translocation</keyword>
<keyword evidence="5" id="KW-0653">Protein transport</keyword>
<organism evidence="12 13">
    <name type="scientific">Cronartium quercuum f. sp. fusiforme G11</name>
    <dbReference type="NCBI Taxonomy" id="708437"/>
    <lineage>
        <taxon>Eukaryota</taxon>
        <taxon>Fungi</taxon>
        <taxon>Dikarya</taxon>
        <taxon>Basidiomycota</taxon>
        <taxon>Pucciniomycotina</taxon>
        <taxon>Pucciniomycetes</taxon>
        <taxon>Pucciniales</taxon>
        <taxon>Coleosporiaceae</taxon>
        <taxon>Cronartium</taxon>
    </lineage>
</organism>
<evidence type="ECO:0000256" key="1">
    <source>
        <dbReference type="ARBA" id="ARBA00004259"/>
    </source>
</evidence>
<keyword evidence="3" id="KW-0813">Transport</keyword>
<dbReference type="Gene3D" id="1.20.58.1380">
    <property type="match status" value="1"/>
</dbReference>
<dbReference type="InterPro" id="IPR037624">
    <property type="entry name" value="Nup133-like"/>
</dbReference>
<evidence type="ECO:0000256" key="4">
    <source>
        <dbReference type="ARBA" id="ARBA00022816"/>
    </source>
</evidence>
<evidence type="ECO:0000313" key="13">
    <source>
        <dbReference type="Proteomes" id="UP000886653"/>
    </source>
</evidence>
<feature type="domain" description="Nucleoporin Nup133/Nup155-like N-terminal" evidence="11">
    <location>
        <begin position="120"/>
        <end position="553"/>
    </location>
</feature>
<keyword evidence="7" id="KW-0539">Nucleus</keyword>
<evidence type="ECO:0000256" key="7">
    <source>
        <dbReference type="ARBA" id="ARBA00023242"/>
    </source>
</evidence>
<evidence type="ECO:0000259" key="10">
    <source>
        <dbReference type="Pfam" id="PF03177"/>
    </source>
</evidence>
<comment type="subcellular location">
    <subcellularLocation>
        <location evidence="1">Nucleus envelope</location>
    </subcellularLocation>
</comment>
<comment type="caution">
    <text evidence="12">The sequence shown here is derived from an EMBL/GenBank/DDBJ whole genome shotgun (WGS) entry which is preliminary data.</text>
</comment>
<reference evidence="12" key="1">
    <citation type="submission" date="2013-11" db="EMBL/GenBank/DDBJ databases">
        <title>Genome sequence of the fusiform rust pathogen reveals effectors for host alternation and coevolution with pine.</title>
        <authorList>
            <consortium name="DOE Joint Genome Institute"/>
            <person name="Smith K."/>
            <person name="Pendleton A."/>
            <person name="Kubisiak T."/>
            <person name="Anderson C."/>
            <person name="Salamov A."/>
            <person name="Aerts A."/>
            <person name="Riley R."/>
            <person name="Clum A."/>
            <person name="Lindquist E."/>
            <person name="Ence D."/>
            <person name="Campbell M."/>
            <person name="Kronenberg Z."/>
            <person name="Feau N."/>
            <person name="Dhillon B."/>
            <person name="Hamelin R."/>
            <person name="Burleigh J."/>
            <person name="Smith J."/>
            <person name="Yandell M."/>
            <person name="Nelson C."/>
            <person name="Grigoriev I."/>
            <person name="Davis J."/>
        </authorList>
    </citation>
    <scope>NUCLEOTIDE SEQUENCE</scope>
    <source>
        <strain evidence="12">G11</strain>
    </source>
</reference>
<dbReference type="GO" id="GO:0031080">
    <property type="term" value="C:nuclear pore outer ring"/>
    <property type="evidence" value="ECO:0007669"/>
    <property type="project" value="TreeGrafter"/>
</dbReference>
<evidence type="ECO:0000256" key="9">
    <source>
        <dbReference type="SAM" id="MobiDB-lite"/>
    </source>
</evidence>
<dbReference type="SUPFAM" id="SSF117289">
    <property type="entry name" value="Nucleoporin domain"/>
    <property type="match status" value="1"/>
</dbReference>
<keyword evidence="13" id="KW-1185">Reference proteome</keyword>
<comment type="similarity">
    <text evidence="2">Belongs to the nucleoporin Nup133 family.</text>
</comment>
<evidence type="ECO:0000256" key="8">
    <source>
        <dbReference type="SAM" id="Coils"/>
    </source>
</evidence>
<dbReference type="GO" id="GO:0016973">
    <property type="term" value="P:poly(A)+ mRNA export from nucleus"/>
    <property type="evidence" value="ECO:0007669"/>
    <property type="project" value="TreeGrafter"/>
</dbReference>
<dbReference type="Gene3D" id="1.25.40.700">
    <property type="match status" value="1"/>
</dbReference>
<dbReference type="OrthoDB" id="103454at2759"/>
<sequence>MFSQVPNRGTASNTRRRSGMRSQSRVSSAGASVIPEIPTTINSANFFASQTGQPRQGSNMLGVPSASIGYRNRSLTPLARGTSALQALSIAEEQTNALEEGLKQISQASSGLSILLQDDFHVVTAHSRLPSDVEQMLSGSDFNLDAFKAYIDHVTGFAFVWSREVCHVWNFTRRTSALPTCYVFPCPISRTESVLVNTLAPLPLACLISHSSSSTHTRREPGLLLVSPTGELRVWDSLSLALSGVDKYATVQVQLHDSELVRCLQPFLSSPGSFVLATSHSRLLRVSVSAGAAGRPTVICSIMSRSQTWGNKISTLMRWGQTYDPKAGITAVAVGPALDGDATIMGGEIWALESKGSIQRWKMEYGGGGERFLSDQEIRPIILESLVSYSEVDMLTMAERIDLNLLDIKVTYTRDLAILVSYIDVSELPELSSTIKPRSFAIIVLDVLSTTSSPTVVHVVKLNHREYPDPRLETGPTLALPHGGPAAFISFPERLVALSLMSGVDFEQIVSLKSGAANRIIGAGTASLSVRGLGDNADRLPTLKFLTTGSGVLEIELNPLELEKPRPSTVEERLERATFKLKTKLDQAVFFGDKEENPIAFTLEGEAEGDLGAAAEQVSKEILESSATHLPTIVDLRAQLADRLSRLQAMIKFINLTGMLSKLSRSSKRALMRDAEFLSATNALWLQQNLKMNILSQSQKPNLTFLRQVIEVYMSSIQREDGDDVIRSFFRTQASGVVSVLEHSAIQLKTTLAISSHSPNKRAVALVESNEIILTVYASAMSFRQAHDKYYDLRIDTSTSPWTSVVALLDILQYHYDATLEVLRQRVRDFGPSIEEEKIRFGADSQKVFVTEEEDEEICCDARSRELQIALKVQLVQLAENLLAMMNERIAFLQSTLGPSHPETKALNDRYLRARPQLIMGLVKINKQARAFGLAEEQRDFRTLVELCHDPTFPGSERRVPLYVERFKEEFAFQLYQWYVEQGRYLDLLTQDPAYAPLVTSFLDSTDYGKISWIHDIAIGRFDHATNVLVNEGLACRNLADQKLLLSLGKLCQVSQICIEDLKSDQTLRAIEAVDDRLDIADAQFRLVGLCTDILNSQPQYSLQNIENQVEILKEKLASNLFTRPAFAQLFGKFLRQILEGDALKMEDLIDVYSLKANLDDQIEDFVTALDAFSRATELVPGRAHLALQSVWRRIYIHEDWHALRKSTNLSDEEVTACLKSTALFHVLSNVLDIDNRGQPSPQILTPTECFFDASASLADNLAIRFSEHSSYELEQLVVDYQEENNRLEDLIERAGLMEYHAEILRLIQQGDNQPDGDDADVTMN</sequence>